<keyword evidence="1 3" id="KW-0328">Glycosyltransferase</keyword>
<sequence length="236" mass="27966">MTKKSRSITCQYVPELTRPNAIAPGDIFELKHYWQSYLHFTKYNDDIRQRIFSATQSILQKVSNLFVDIYKLKLHSKPKFSLDNHQLFKKQLAQSNWTTWIGVHVRRSDFVALQFSSSDEYLFFAIEYYIKRYPNAHFIVASDDKRYCRKLFHNRANFFLTPESFSMGEDLIALSLCEHSIVTGGTFGWWTAYLTNGHVIHDKVYPSGCERREYYYPPWFMIPGNVRAQKYSNYTL</sequence>
<keyword evidence="2 3" id="KW-0808">Transferase</keyword>
<dbReference type="Proteomes" id="UP000663834">
    <property type="component" value="Unassembled WGS sequence"/>
</dbReference>
<comment type="subcellular location">
    <subcellularLocation>
        <location evidence="3">Golgi apparatus</location>
        <location evidence="3">Golgi stack membrane</location>
        <topology evidence="3">Single-pass type II membrane protein</topology>
    </subcellularLocation>
</comment>
<dbReference type="GO" id="GO:0008107">
    <property type="term" value="F:galactoside 2-alpha-L-fucosyltransferase activity"/>
    <property type="evidence" value="ECO:0007669"/>
    <property type="project" value="InterPro"/>
</dbReference>
<dbReference type="GO" id="GO:0032580">
    <property type="term" value="C:Golgi cisterna membrane"/>
    <property type="evidence" value="ECO:0007669"/>
    <property type="project" value="UniProtKB-SubCell"/>
</dbReference>
<organism evidence="4 5">
    <name type="scientific">Rotaria magnacalcarata</name>
    <dbReference type="NCBI Taxonomy" id="392030"/>
    <lineage>
        <taxon>Eukaryota</taxon>
        <taxon>Metazoa</taxon>
        <taxon>Spiralia</taxon>
        <taxon>Gnathifera</taxon>
        <taxon>Rotifera</taxon>
        <taxon>Eurotatoria</taxon>
        <taxon>Bdelloidea</taxon>
        <taxon>Philodinida</taxon>
        <taxon>Philodinidae</taxon>
        <taxon>Rotaria</taxon>
    </lineage>
</organism>
<proteinExistence type="inferred from homology"/>
<comment type="caution">
    <text evidence="4">The sequence shown here is derived from an EMBL/GenBank/DDBJ whole genome shotgun (WGS) entry which is preliminary data.</text>
</comment>
<dbReference type="Pfam" id="PF01531">
    <property type="entry name" value="Glyco_transf_11"/>
    <property type="match status" value="1"/>
</dbReference>
<accession>A0A816CWG2</accession>
<keyword evidence="3" id="KW-0325">Glycoprotein</keyword>
<evidence type="ECO:0000313" key="4">
    <source>
        <dbReference type="EMBL" id="CAF1625513.1"/>
    </source>
</evidence>
<dbReference type="AlphaFoldDB" id="A0A816CWG2"/>
<evidence type="ECO:0000313" key="5">
    <source>
        <dbReference type="Proteomes" id="UP000663834"/>
    </source>
</evidence>
<reference evidence="4" key="1">
    <citation type="submission" date="2021-02" db="EMBL/GenBank/DDBJ databases">
        <authorList>
            <person name="Nowell W R."/>
        </authorList>
    </citation>
    <scope>NUCLEOTIDE SEQUENCE</scope>
</reference>
<dbReference type="OrthoDB" id="3226at2759"/>
<dbReference type="PANTHER" id="PTHR11927:SF9">
    <property type="entry name" value="L-FUCOSYLTRANSFERASE"/>
    <property type="match status" value="1"/>
</dbReference>
<comment type="pathway">
    <text evidence="3">Protein modification; protein glycosylation.</text>
</comment>
<gene>
    <name evidence="4" type="ORF">KQP761_LOCUS25286</name>
</gene>
<keyword evidence="3" id="KW-0735">Signal-anchor</keyword>
<dbReference type="UniPathway" id="UPA00378"/>
<dbReference type="EMBL" id="CAJNOW010013861">
    <property type="protein sequence ID" value="CAF1625513.1"/>
    <property type="molecule type" value="Genomic_DNA"/>
</dbReference>
<dbReference type="InterPro" id="IPR002516">
    <property type="entry name" value="Glyco_trans_11"/>
</dbReference>
<name>A0A816CWG2_9BILA</name>
<comment type="similarity">
    <text evidence="3">Belongs to the glycosyltransferase 11 family.</text>
</comment>
<dbReference type="PANTHER" id="PTHR11927">
    <property type="entry name" value="GALACTOSIDE 2-L-FUCOSYLTRANSFERASE"/>
    <property type="match status" value="1"/>
</dbReference>
<evidence type="ECO:0000256" key="2">
    <source>
        <dbReference type="ARBA" id="ARBA00022679"/>
    </source>
</evidence>
<evidence type="ECO:0000256" key="3">
    <source>
        <dbReference type="RuleBase" id="RU363129"/>
    </source>
</evidence>
<keyword evidence="3" id="KW-0812">Transmembrane</keyword>
<evidence type="ECO:0000256" key="1">
    <source>
        <dbReference type="ARBA" id="ARBA00022676"/>
    </source>
</evidence>
<protein>
    <recommendedName>
        <fullName evidence="3">L-Fucosyltransferase</fullName>
        <ecNumber evidence="3">2.4.1.-</ecNumber>
    </recommendedName>
</protein>
<keyword evidence="3" id="KW-0333">Golgi apparatus</keyword>
<dbReference type="EC" id="2.4.1.-" evidence="3"/>
<dbReference type="GO" id="GO:0005975">
    <property type="term" value="P:carbohydrate metabolic process"/>
    <property type="evidence" value="ECO:0007669"/>
    <property type="project" value="InterPro"/>
</dbReference>